<dbReference type="OrthoDB" id="5400539at2759"/>
<sequence length="154" mass="17143">MDITTTNTQNDQQFYNDAVRAVIIKWAVIGGLFAVLLAWIVIGHVHARRRVRKGRPLLAYHRYLISSSAVPSPYAANSYTLQRVDDPNYYAPPPPAYDPKAPSPPSYQPSAEGDASSPVEELPKPTPSQLEQQTAKPSKKSFLPKSWKLGRNKD</sequence>
<evidence type="ECO:0000313" key="4">
    <source>
        <dbReference type="Proteomes" id="UP000664169"/>
    </source>
</evidence>
<dbReference type="InterPro" id="IPR020999">
    <property type="entry name" value="Chitin_synth_reg_RCR"/>
</dbReference>
<evidence type="ECO:0000256" key="2">
    <source>
        <dbReference type="SAM" id="Phobius"/>
    </source>
</evidence>
<dbReference type="Proteomes" id="UP000664169">
    <property type="component" value="Unassembled WGS sequence"/>
</dbReference>
<keyword evidence="2" id="KW-1133">Transmembrane helix</keyword>
<evidence type="ECO:0000256" key="1">
    <source>
        <dbReference type="SAM" id="MobiDB-lite"/>
    </source>
</evidence>
<evidence type="ECO:0000313" key="3">
    <source>
        <dbReference type="EMBL" id="CAF9933159.1"/>
    </source>
</evidence>
<organism evidence="3 4">
    <name type="scientific">Gomphillus americanus</name>
    <dbReference type="NCBI Taxonomy" id="1940652"/>
    <lineage>
        <taxon>Eukaryota</taxon>
        <taxon>Fungi</taxon>
        <taxon>Dikarya</taxon>
        <taxon>Ascomycota</taxon>
        <taxon>Pezizomycotina</taxon>
        <taxon>Lecanoromycetes</taxon>
        <taxon>OSLEUM clade</taxon>
        <taxon>Ostropomycetidae</taxon>
        <taxon>Ostropales</taxon>
        <taxon>Graphidaceae</taxon>
        <taxon>Gomphilloideae</taxon>
        <taxon>Gomphillus</taxon>
    </lineage>
</organism>
<dbReference type="Pfam" id="PF12273">
    <property type="entry name" value="RCR"/>
    <property type="match status" value="1"/>
</dbReference>
<feature type="transmembrane region" description="Helical" evidence="2">
    <location>
        <begin position="23"/>
        <end position="45"/>
    </location>
</feature>
<feature type="region of interest" description="Disordered" evidence="1">
    <location>
        <begin position="85"/>
        <end position="154"/>
    </location>
</feature>
<protein>
    <submittedName>
        <fullName evidence="3">Uncharacterized protein</fullName>
    </submittedName>
</protein>
<keyword evidence="2" id="KW-0472">Membrane</keyword>
<feature type="compositionally biased region" description="Pro residues" evidence="1">
    <location>
        <begin position="90"/>
        <end position="107"/>
    </location>
</feature>
<accession>A0A8H3IYP4</accession>
<dbReference type="EMBL" id="CAJPDQ010000053">
    <property type="protein sequence ID" value="CAF9933159.1"/>
    <property type="molecule type" value="Genomic_DNA"/>
</dbReference>
<reference evidence="3" key="1">
    <citation type="submission" date="2021-03" db="EMBL/GenBank/DDBJ databases">
        <authorList>
            <person name="Tagirdzhanova G."/>
        </authorList>
    </citation>
    <scope>NUCLEOTIDE SEQUENCE</scope>
</reference>
<comment type="caution">
    <text evidence="3">The sequence shown here is derived from an EMBL/GenBank/DDBJ whole genome shotgun (WGS) entry which is preliminary data.</text>
</comment>
<keyword evidence="2" id="KW-0812">Transmembrane</keyword>
<dbReference type="AlphaFoldDB" id="A0A8H3IYP4"/>
<name>A0A8H3IYP4_9LECA</name>
<proteinExistence type="predicted"/>
<feature type="compositionally biased region" description="Polar residues" evidence="1">
    <location>
        <begin position="127"/>
        <end position="136"/>
    </location>
</feature>
<keyword evidence="4" id="KW-1185">Reference proteome</keyword>
<gene>
    <name evidence="3" type="ORF">GOMPHAMPRED_007162</name>
</gene>